<reference evidence="2" key="2">
    <citation type="journal article" date="2013" name="PLoS Genet.">
        <title>Comparative genome structure, secondary metabolite, and effector coding capacity across Cochliobolus pathogens.</title>
        <authorList>
            <person name="Condon B.J."/>
            <person name="Leng Y."/>
            <person name="Wu D."/>
            <person name="Bushley K.E."/>
            <person name="Ohm R.A."/>
            <person name="Otillar R."/>
            <person name="Martin J."/>
            <person name="Schackwitz W."/>
            <person name="Grimwood J."/>
            <person name="MohdZainudin N."/>
            <person name="Xue C."/>
            <person name="Wang R."/>
            <person name="Manning V.A."/>
            <person name="Dhillon B."/>
            <person name="Tu Z.J."/>
            <person name="Steffenson B.J."/>
            <person name="Salamov A."/>
            <person name="Sun H."/>
            <person name="Lowry S."/>
            <person name="LaButti K."/>
            <person name="Han J."/>
            <person name="Copeland A."/>
            <person name="Lindquist E."/>
            <person name="Barry K."/>
            <person name="Schmutz J."/>
            <person name="Baker S.E."/>
            <person name="Ciuffetti L.M."/>
            <person name="Grigoriev I.V."/>
            <person name="Zhong S."/>
            <person name="Turgeon B.G."/>
        </authorList>
    </citation>
    <scope>NUCLEOTIDE SEQUENCE [LARGE SCALE GENOMIC DNA]</scope>
    <source>
        <strain evidence="2">ND90Pr / ATCC 201652</strain>
    </source>
</reference>
<dbReference type="AlphaFoldDB" id="M2SID5"/>
<reference evidence="1 2" key="1">
    <citation type="journal article" date="2012" name="PLoS Pathog.">
        <title>Diverse lifestyles and strategies of plant pathogenesis encoded in the genomes of eighteen Dothideomycetes fungi.</title>
        <authorList>
            <person name="Ohm R.A."/>
            <person name="Feau N."/>
            <person name="Henrissat B."/>
            <person name="Schoch C.L."/>
            <person name="Horwitz B.A."/>
            <person name="Barry K.W."/>
            <person name="Condon B.J."/>
            <person name="Copeland A.C."/>
            <person name="Dhillon B."/>
            <person name="Glaser F."/>
            <person name="Hesse C.N."/>
            <person name="Kosti I."/>
            <person name="LaButti K."/>
            <person name="Lindquist E.A."/>
            <person name="Lucas S."/>
            <person name="Salamov A.A."/>
            <person name="Bradshaw R.E."/>
            <person name="Ciuffetti L."/>
            <person name="Hamelin R.C."/>
            <person name="Kema G.H.J."/>
            <person name="Lawrence C."/>
            <person name="Scott J.A."/>
            <person name="Spatafora J.W."/>
            <person name="Turgeon B.G."/>
            <person name="de Wit P.J.G.M."/>
            <person name="Zhong S."/>
            <person name="Goodwin S.B."/>
            <person name="Grigoriev I.V."/>
        </authorList>
    </citation>
    <scope>NUCLEOTIDE SEQUENCE [LARGE SCALE GENOMIC DNA]</scope>
    <source>
        <strain evidence="2">ND90Pr / ATCC 201652</strain>
    </source>
</reference>
<accession>M2SID5</accession>
<dbReference type="RefSeq" id="XP_007702145.1">
    <property type="nucleotide sequence ID" value="XM_007703955.1"/>
</dbReference>
<evidence type="ECO:0000313" key="2">
    <source>
        <dbReference type="Proteomes" id="UP000016934"/>
    </source>
</evidence>
<name>M2SID5_COCSN</name>
<protein>
    <submittedName>
        <fullName evidence="1">Uncharacterized protein</fullName>
    </submittedName>
</protein>
<dbReference type="EMBL" id="KB445647">
    <property type="protein sequence ID" value="EMD62115.1"/>
    <property type="molecule type" value="Genomic_DNA"/>
</dbReference>
<organism evidence="1 2">
    <name type="scientific">Cochliobolus sativus (strain ND90Pr / ATCC 201652)</name>
    <name type="common">Common root rot and spot blotch fungus</name>
    <name type="synonym">Bipolaris sorokiniana</name>
    <dbReference type="NCBI Taxonomy" id="665912"/>
    <lineage>
        <taxon>Eukaryota</taxon>
        <taxon>Fungi</taxon>
        <taxon>Dikarya</taxon>
        <taxon>Ascomycota</taxon>
        <taxon>Pezizomycotina</taxon>
        <taxon>Dothideomycetes</taxon>
        <taxon>Pleosporomycetidae</taxon>
        <taxon>Pleosporales</taxon>
        <taxon>Pleosporineae</taxon>
        <taxon>Pleosporaceae</taxon>
        <taxon>Bipolaris</taxon>
    </lineage>
</organism>
<proteinExistence type="predicted"/>
<dbReference type="GeneID" id="19139372"/>
<evidence type="ECO:0000313" key="1">
    <source>
        <dbReference type="EMBL" id="EMD62115.1"/>
    </source>
</evidence>
<sequence>MIAAVKSGDSTRTCSASTSLFTHSMLRIGHLPSRHVDGTILVHLWWNMGVVSSRPWILRACGSWIATTATSCNSSSFIKLSCTSPCFLTLSWIMRNALFMLRWV</sequence>
<dbReference type="HOGENOM" id="CLU_2426871_0_0_1"/>
<dbReference type="KEGG" id="bsc:COCSADRAFT_38911"/>
<dbReference type="Proteomes" id="UP000016934">
    <property type="component" value="Unassembled WGS sequence"/>
</dbReference>
<keyword evidence="2" id="KW-1185">Reference proteome</keyword>
<gene>
    <name evidence="1" type="ORF">COCSADRAFT_38911</name>
</gene>